<proteinExistence type="predicted"/>
<comment type="caution">
    <text evidence="1">The sequence shown here is derived from an EMBL/GenBank/DDBJ whole genome shotgun (WGS) entry which is preliminary data.</text>
</comment>
<protein>
    <submittedName>
        <fullName evidence="1">Uncharacterized protein</fullName>
    </submittedName>
</protein>
<dbReference type="EMBL" id="CM042883">
    <property type="protein sequence ID" value="KAI4373912.1"/>
    <property type="molecule type" value="Genomic_DNA"/>
</dbReference>
<organism evidence="1 2">
    <name type="scientific">Melastoma candidum</name>
    <dbReference type="NCBI Taxonomy" id="119954"/>
    <lineage>
        <taxon>Eukaryota</taxon>
        <taxon>Viridiplantae</taxon>
        <taxon>Streptophyta</taxon>
        <taxon>Embryophyta</taxon>
        <taxon>Tracheophyta</taxon>
        <taxon>Spermatophyta</taxon>
        <taxon>Magnoliopsida</taxon>
        <taxon>eudicotyledons</taxon>
        <taxon>Gunneridae</taxon>
        <taxon>Pentapetalae</taxon>
        <taxon>rosids</taxon>
        <taxon>malvids</taxon>
        <taxon>Myrtales</taxon>
        <taxon>Melastomataceae</taxon>
        <taxon>Melastomatoideae</taxon>
        <taxon>Melastomateae</taxon>
        <taxon>Melastoma</taxon>
    </lineage>
</organism>
<evidence type="ECO:0000313" key="1">
    <source>
        <dbReference type="EMBL" id="KAI4373912.1"/>
    </source>
</evidence>
<reference evidence="2" key="1">
    <citation type="journal article" date="2023" name="Front. Plant Sci.">
        <title>Chromosomal-level genome assembly of Melastoma candidum provides insights into trichome evolution.</title>
        <authorList>
            <person name="Zhong Y."/>
            <person name="Wu W."/>
            <person name="Sun C."/>
            <person name="Zou P."/>
            <person name="Liu Y."/>
            <person name="Dai S."/>
            <person name="Zhou R."/>
        </authorList>
    </citation>
    <scope>NUCLEOTIDE SEQUENCE [LARGE SCALE GENOMIC DNA]</scope>
</reference>
<sequence length="213" mass="24308">MLPFRVGQEVEAKSFEEGYRSAWFRCRIMKIFTKDEDIWYDLEYFDFDGEAITPTKAYQFARHVGGKRHLMIRPKFPTCYSKNTSFWTGTITGILGNGEVKLKLIRPPVGQGGLATALTKNLRPNLSWSLENGWTVHSPRCAKLIKPPTNGPQPSCSNINGSLEEESLPPGKHNHEDDPSERKEIRVDDEKDERPCKTIDAFCEKFSSLLEVR</sequence>
<accession>A0ACB9RD70</accession>
<keyword evidence="2" id="KW-1185">Reference proteome</keyword>
<gene>
    <name evidence="1" type="ORF">MLD38_011971</name>
</gene>
<dbReference type="Proteomes" id="UP001057402">
    <property type="component" value="Chromosome 4"/>
</dbReference>
<evidence type="ECO:0000313" key="2">
    <source>
        <dbReference type="Proteomes" id="UP001057402"/>
    </source>
</evidence>
<name>A0ACB9RD70_9MYRT</name>